<dbReference type="Gene3D" id="1.10.340.70">
    <property type="match status" value="1"/>
</dbReference>
<evidence type="ECO:0000256" key="1">
    <source>
        <dbReference type="SAM" id="MobiDB-lite"/>
    </source>
</evidence>
<dbReference type="Pfam" id="PF17919">
    <property type="entry name" value="RT_RNaseH_2"/>
    <property type="match status" value="1"/>
</dbReference>
<evidence type="ECO:0000259" key="3">
    <source>
        <dbReference type="Pfam" id="PF17919"/>
    </source>
</evidence>
<evidence type="ECO:0000259" key="2">
    <source>
        <dbReference type="Pfam" id="PF03732"/>
    </source>
</evidence>
<feature type="domain" description="Retrotransposon gag" evidence="2">
    <location>
        <begin position="139"/>
        <end position="181"/>
    </location>
</feature>
<protein>
    <submittedName>
        <fullName evidence="5">Reverse transcriptase domain-containing protein</fullName>
    </submittedName>
</protein>
<feature type="compositionally biased region" description="Basic and acidic residues" evidence="1">
    <location>
        <begin position="1"/>
        <end position="56"/>
    </location>
</feature>
<feature type="region of interest" description="Disordered" evidence="1">
    <location>
        <begin position="219"/>
        <end position="249"/>
    </location>
</feature>
<dbReference type="InterPro" id="IPR041588">
    <property type="entry name" value="Integrase_H2C2"/>
</dbReference>
<feature type="region of interest" description="Disordered" evidence="1">
    <location>
        <begin position="1"/>
        <end position="113"/>
    </location>
</feature>
<dbReference type="SUPFAM" id="SSF56672">
    <property type="entry name" value="DNA/RNA polymerases"/>
    <property type="match status" value="1"/>
</dbReference>
<comment type="caution">
    <text evidence="5">The sequence shown here is derived from an EMBL/GenBank/DDBJ whole genome shotgun (WGS) entry which is preliminary data.</text>
</comment>
<feature type="domain" description="Integrase zinc-binding" evidence="4">
    <location>
        <begin position="740"/>
        <end position="788"/>
    </location>
</feature>
<keyword evidence="5" id="KW-0548">Nucleotidyltransferase</keyword>
<keyword evidence="5" id="KW-0695">RNA-directed DNA polymerase</keyword>
<proteinExistence type="predicted"/>
<dbReference type="InterPro" id="IPR005162">
    <property type="entry name" value="Retrotrans_gag_dom"/>
</dbReference>
<feature type="domain" description="Reverse transcriptase/retrotransposon-derived protein RNase H-like" evidence="3">
    <location>
        <begin position="480"/>
        <end position="546"/>
    </location>
</feature>
<evidence type="ECO:0000259" key="4">
    <source>
        <dbReference type="Pfam" id="PF17921"/>
    </source>
</evidence>
<name>A0A6L2PA41_TANCI</name>
<feature type="compositionally biased region" description="Polar residues" evidence="1">
    <location>
        <begin position="228"/>
        <end position="244"/>
    </location>
</feature>
<dbReference type="Pfam" id="PF17921">
    <property type="entry name" value="Integrase_H2C2"/>
    <property type="match status" value="1"/>
</dbReference>
<dbReference type="GO" id="GO:0003964">
    <property type="term" value="F:RNA-directed DNA polymerase activity"/>
    <property type="evidence" value="ECO:0007669"/>
    <property type="project" value="UniProtKB-KW"/>
</dbReference>
<accession>A0A6L2PA41</accession>
<gene>
    <name evidence="5" type="ORF">Tci_065572</name>
</gene>
<keyword evidence="5" id="KW-0808">Transferase</keyword>
<dbReference type="InterPro" id="IPR041577">
    <property type="entry name" value="RT_RNaseH_2"/>
</dbReference>
<dbReference type="Pfam" id="PF03732">
    <property type="entry name" value="Retrotrans_gag"/>
    <property type="match status" value="1"/>
</dbReference>
<dbReference type="PANTHER" id="PTHR48475">
    <property type="entry name" value="RIBONUCLEASE H"/>
    <property type="match status" value="1"/>
</dbReference>
<organism evidence="5">
    <name type="scientific">Tanacetum cinerariifolium</name>
    <name type="common">Dalmatian daisy</name>
    <name type="synonym">Chrysanthemum cinerariifolium</name>
    <dbReference type="NCBI Taxonomy" id="118510"/>
    <lineage>
        <taxon>Eukaryota</taxon>
        <taxon>Viridiplantae</taxon>
        <taxon>Streptophyta</taxon>
        <taxon>Embryophyta</taxon>
        <taxon>Tracheophyta</taxon>
        <taxon>Spermatophyta</taxon>
        <taxon>Magnoliopsida</taxon>
        <taxon>eudicotyledons</taxon>
        <taxon>Gunneridae</taxon>
        <taxon>Pentapetalae</taxon>
        <taxon>asterids</taxon>
        <taxon>campanulids</taxon>
        <taxon>Asterales</taxon>
        <taxon>Asteraceae</taxon>
        <taxon>Asteroideae</taxon>
        <taxon>Anthemideae</taxon>
        <taxon>Anthemidinae</taxon>
        <taxon>Tanacetum</taxon>
    </lineage>
</organism>
<evidence type="ECO:0000313" key="5">
    <source>
        <dbReference type="EMBL" id="GEU93594.1"/>
    </source>
</evidence>
<dbReference type="AlphaFoldDB" id="A0A6L2PA41"/>
<dbReference type="EMBL" id="BKCJ010010890">
    <property type="protein sequence ID" value="GEU93594.1"/>
    <property type="molecule type" value="Genomic_DNA"/>
</dbReference>
<dbReference type="PANTHER" id="PTHR48475:SF2">
    <property type="entry name" value="RIBONUCLEASE H"/>
    <property type="match status" value="1"/>
</dbReference>
<dbReference type="InterPro" id="IPR043502">
    <property type="entry name" value="DNA/RNA_pol_sf"/>
</dbReference>
<sequence length="949" mass="109112">MDLKKRLGSKHACDMSESAEPRRGHSESQKEKEPKRKTVFKRLEKGVFHMLRDKGKSTSAYSNDSRRRSYHSNRRDTKSCYQSSRSMETEFASEKHHNKRASSRRTETLSKSEHPEDLLKIFQAVAKMERWAMPTWCHMFNSTLTGNSRVWFDELPKESINSYDDLKEAFLENYLQQKNASKIRLKITISSREMGNPRKSSCGGRLPEPIKARAKAAQIHLPRKNTKRNSGFGQKEAQASSANDNPRHNTNERMRQIEEMLKAGKLSHLIKELKQNNGKDQAKAEKKEETSGKEKPLAILMVQPWQRVAKQKITQTFSPKSVISFSPLGEEDETEGPMIIEAEMRGNFVHRMYVDGGFSSEILYEHRFNRFCLEVKSQMIPAATPLLGFSGEIIGPLGQISLLVKIRDGEHSPSAWMNFMIVRSPSPYNRIIRRKKLRRIQAVSSTAHEMLKFLVTCRTVTLRSSRIIPLDPRARSASTTELHMLTAPKEKEELVIYLAAAKEAISAVLMTERDGKQMPIYFVSRTLQGPKINYTPMEKLILALMLSNSEVAGRLVKWRFGLEEHDIHYRPRTSVKGHNLVDFTIERLEDDPPDTPMEDKEELSDLWILFTDGSSCIDGFRAGLIITNLEGTEFTYALRRTKQDDIYQLRSPKQTSTCRRTQGKFNRRKECASGGRRRGRTWMTLIYEYLTEESLLEKKRKARAIRRKAGRYAVTNKILYKRSFLGPWYRCVGPLHADYVLREIHKGSCIMHASLRSVVAKALRSRYYWPTMYTNARKLIRECSSCQMEEISHVLWAHHTMIKSINGEASFSLTYGTEAVIPVEIGMPTLRTVEVNVIKNDKALEINLDLLEEKREQIAIHEAKSKAMMKKCYNAWVRNTSFKTGDLIYRNNEAGHAEEGGKLGPKWEGPYEVTEALGKGAYKLRDCNGSILPRTWNVYNLKKCHVHEM</sequence>
<reference evidence="5" key="1">
    <citation type="journal article" date="2019" name="Sci. Rep.">
        <title>Draft genome of Tanacetum cinerariifolium, the natural source of mosquito coil.</title>
        <authorList>
            <person name="Yamashiro T."/>
            <person name="Shiraishi A."/>
            <person name="Satake H."/>
            <person name="Nakayama K."/>
        </authorList>
    </citation>
    <scope>NUCLEOTIDE SEQUENCE</scope>
</reference>
<feature type="compositionally biased region" description="Basic and acidic residues" evidence="1">
    <location>
        <begin position="104"/>
        <end position="113"/>
    </location>
</feature>